<organism evidence="1 2">
    <name type="scientific">Lecanicillium saksenae</name>
    <dbReference type="NCBI Taxonomy" id="468837"/>
    <lineage>
        <taxon>Eukaryota</taxon>
        <taxon>Fungi</taxon>
        <taxon>Dikarya</taxon>
        <taxon>Ascomycota</taxon>
        <taxon>Pezizomycotina</taxon>
        <taxon>Sordariomycetes</taxon>
        <taxon>Hypocreomycetidae</taxon>
        <taxon>Hypocreales</taxon>
        <taxon>Cordycipitaceae</taxon>
        <taxon>Lecanicillium</taxon>
    </lineage>
</organism>
<sequence length="234" mass="26381">MHFLSATRALLVAAVAASTASAHNIVLPAHGLECFHESLHKDDKMTVTYQVGDREFGSAGNLDIDFWVRHLLTPANPSNVCLPMTPMTSNPSSLFGQITNPVGQYEINVKSVSNGDHSFDAKYDGKYTYCFGNQHWGANSKEVSFNVHGVVYVSEAEYQSDPLDAEVKRLSELLAEVKDEQQYIVVRERTHRNTAESTNGRVKWWNIFVIGVVVGESLFQVWWLRRFFEVKRVV</sequence>
<accession>A0ACC1QTE7</accession>
<gene>
    <name evidence="1" type="ORF">NLG97_g5579</name>
</gene>
<name>A0ACC1QTE7_9HYPO</name>
<dbReference type="Proteomes" id="UP001148737">
    <property type="component" value="Unassembled WGS sequence"/>
</dbReference>
<comment type="caution">
    <text evidence="1">The sequence shown here is derived from an EMBL/GenBank/DDBJ whole genome shotgun (WGS) entry which is preliminary data.</text>
</comment>
<dbReference type="EMBL" id="JANAKD010000643">
    <property type="protein sequence ID" value="KAJ3491545.1"/>
    <property type="molecule type" value="Genomic_DNA"/>
</dbReference>
<proteinExistence type="predicted"/>
<evidence type="ECO:0000313" key="1">
    <source>
        <dbReference type="EMBL" id="KAJ3491545.1"/>
    </source>
</evidence>
<protein>
    <submittedName>
        <fullName evidence="1">Uncharacterized protein</fullName>
    </submittedName>
</protein>
<evidence type="ECO:0000313" key="2">
    <source>
        <dbReference type="Proteomes" id="UP001148737"/>
    </source>
</evidence>
<keyword evidence="2" id="KW-1185">Reference proteome</keyword>
<reference evidence="1" key="1">
    <citation type="submission" date="2022-07" db="EMBL/GenBank/DDBJ databases">
        <title>Genome Sequence of Lecanicillium saksenae.</title>
        <authorList>
            <person name="Buettner E."/>
        </authorList>
    </citation>
    <scope>NUCLEOTIDE SEQUENCE</scope>
    <source>
        <strain evidence="1">VT-O1</strain>
    </source>
</reference>